<dbReference type="FunFam" id="3.30.50.10:FF:000116">
    <property type="entry name" value="Nuclear receptor subfamily 4, group A, member 1"/>
    <property type="match status" value="1"/>
</dbReference>
<keyword evidence="2" id="KW-0863">Zinc-finger</keyword>
<evidence type="ECO:0000256" key="5">
    <source>
        <dbReference type="ARBA" id="ARBA00023125"/>
    </source>
</evidence>
<dbReference type="SUPFAM" id="SSF57716">
    <property type="entry name" value="Glucocorticoid receptor-like (DNA-binding domain)"/>
    <property type="match status" value="1"/>
</dbReference>
<dbReference type="GO" id="GO:0000981">
    <property type="term" value="F:DNA-binding transcription factor activity, RNA polymerase II-specific"/>
    <property type="evidence" value="ECO:0007669"/>
    <property type="project" value="TreeGrafter"/>
</dbReference>
<dbReference type="PANTHER" id="PTHR24085:SF4">
    <property type="entry name" value="NUCLEAR HORMONE RECEPTOR HR38-RELATED"/>
    <property type="match status" value="1"/>
</dbReference>
<reference evidence="11" key="1">
    <citation type="submission" date="2022-01" db="EMBL/GenBank/DDBJ databases">
        <title>Genome Sequence Resource for Two Populations of Ditylenchus destructor, the Migratory Endoparasitic Phytonematode.</title>
        <authorList>
            <person name="Zhang H."/>
            <person name="Lin R."/>
            <person name="Xie B."/>
        </authorList>
    </citation>
    <scope>NUCLEOTIDE SEQUENCE</scope>
    <source>
        <strain evidence="11">BazhouSP</strain>
    </source>
</reference>
<evidence type="ECO:0000313" key="11">
    <source>
        <dbReference type="EMBL" id="KAI1729012.1"/>
    </source>
</evidence>
<protein>
    <submittedName>
        <fullName evidence="11">Zinc finger, c4 type (Two domains) domain-containing protein</fullName>
    </submittedName>
</protein>
<dbReference type="GO" id="GO:0071376">
    <property type="term" value="P:cellular response to corticotropin-releasing hormone stimulus"/>
    <property type="evidence" value="ECO:0007669"/>
    <property type="project" value="TreeGrafter"/>
</dbReference>
<evidence type="ECO:0000256" key="8">
    <source>
        <dbReference type="ARBA" id="ARBA00023242"/>
    </source>
</evidence>
<keyword evidence="6" id="KW-0804">Transcription</keyword>
<evidence type="ECO:0000256" key="9">
    <source>
        <dbReference type="SAM" id="MobiDB-lite"/>
    </source>
</evidence>
<dbReference type="Proteomes" id="UP001201812">
    <property type="component" value="Unassembled WGS sequence"/>
</dbReference>
<evidence type="ECO:0000256" key="3">
    <source>
        <dbReference type="ARBA" id="ARBA00022833"/>
    </source>
</evidence>
<dbReference type="GO" id="GO:0008270">
    <property type="term" value="F:zinc ion binding"/>
    <property type="evidence" value="ECO:0007669"/>
    <property type="project" value="UniProtKB-KW"/>
</dbReference>
<feature type="compositionally biased region" description="Polar residues" evidence="9">
    <location>
        <begin position="462"/>
        <end position="495"/>
    </location>
</feature>
<gene>
    <name evidence="11" type="ORF">DdX_01226</name>
</gene>
<evidence type="ECO:0000256" key="4">
    <source>
        <dbReference type="ARBA" id="ARBA00023015"/>
    </source>
</evidence>
<evidence type="ECO:0000259" key="10">
    <source>
        <dbReference type="PROSITE" id="PS51030"/>
    </source>
</evidence>
<dbReference type="PROSITE" id="PS00031">
    <property type="entry name" value="NUCLEAR_REC_DBD_1"/>
    <property type="match status" value="1"/>
</dbReference>
<dbReference type="Pfam" id="PF00105">
    <property type="entry name" value="zf-C4"/>
    <property type="match status" value="1"/>
</dbReference>
<feature type="compositionally biased region" description="Low complexity" evidence="9">
    <location>
        <begin position="875"/>
        <end position="891"/>
    </location>
</feature>
<feature type="domain" description="Nuclear receptor" evidence="10">
    <location>
        <begin position="787"/>
        <end position="862"/>
    </location>
</feature>
<name>A0AAD4NF27_9BILA</name>
<dbReference type="AlphaFoldDB" id="A0AAD4NF27"/>
<keyword evidence="5" id="KW-0238">DNA-binding</keyword>
<feature type="compositionally biased region" description="Polar residues" evidence="9">
    <location>
        <begin position="435"/>
        <end position="453"/>
    </location>
</feature>
<feature type="region of interest" description="Disordered" evidence="9">
    <location>
        <begin position="869"/>
        <end position="895"/>
    </location>
</feature>
<dbReference type="CDD" id="cd06969">
    <property type="entry name" value="NR_DBD_NGFI-B"/>
    <property type="match status" value="1"/>
</dbReference>
<keyword evidence="7" id="KW-0675">Receptor</keyword>
<evidence type="ECO:0000256" key="2">
    <source>
        <dbReference type="ARBA" id="ARBA00022771"/>
    </source>
</evidence>
<feature type="region of interest" description="Disordered" evidence="9">
    <location>
        <begin position="333"/>
        <end position="419"/>
    </location>
</feature>
<dbReference type="GO" id="GO:0005667">
    <property type="term" value="C:transcription regulator complex"/>
    <property type="evidence" value="ECO:0007669"/>
    <property type="project" value="TreeGrafter"/>
</dbReference>
<feature type="region of interest" description="Disordered" evidence="9">
    <location>
        <begin position="434"/>
        <end position="453"/>
    </location>
</feature>
<evidence type="ECO:0000256" key="1">
    <source>
        <dbReference type="ARBA" id="ARBA00022723"/>
    </source>
</evidence>
<proteinExistence type="predicted"/>
<accession>A0AAD4NF27</accession>
<evidence type="ECO:0000256" key="7">
    <source>
        <dbReference type="ARBA" id="ARBA00023170"/>
    </source>
</evidence>
<feature type="compositionally biased region" description="Low complexity" evidence="9">
    <location>
        <begin position="345"/>
        <end position="367"/>
    </location>
</feature>
<dbReference type="GO" id="GO:0035259">
    <property type="term" value="F:nuclear glucocorticoid receptor binding"/>
    <property type="evidence" value="ECO:0007669"/>
    <property type="project" value="TreeGrafter"/>
</dbReference>
<feature type="region of interest" description="Disordered" evidence="9">
    <location>
        <begin position="460"/>
        <end position="495"/>
    </location>
</feature>
<dbReference type="InterPro" id="IPR001628">
    <property type="entry name" value="Znf_hrmn_rcpt"/>
</dbReference>
<feature type="region of interest" description="Disordered" evidence="9">
    <location>
        <begin position="124"/>
        <end position="155"/>
    </location>
</feature>
<feature type="compositionally biased region" description="Polar residues" evidence="9">
    <location>
        <begin position="373"/>
        <end position="406"/>
    </location>
</feature>
<dbReference type="PROSITE" id="PS51030">
    <property type="entry name" value="NUCLEAR_REC_DBD_2"/>
    <property type="match status" value="1"/>
</dbReference>
<dbReference type="SMART" id="SM00399">
    <property type="entry name" value="ZnF_C4"/>
    <property type="match status" value="1"/>
</dbReference>
<keyword evidence="3" id="KW-0862">Zinc</keyword>
<organism evidence="11 12">
    <name type="scientific">Ditylenchus destructor</name>
    <dbReference type="NCBI Taxonomy" id="166010"/>
    <lineage>
        <taxon>Eukaryota</taxon>
        <taxon>Metazoa</taxon>
        <taxon>Ecdysozoa</taxon>
        <taxon>Nematoda</taxon>
        <taxon>Chromadorea</taxon>
        <taxon>Rhabditida</taxon>
        <taxon>Tylenchina</taxon>
        <taxon>Tylenchomorpha</taxon>
        <taxon>Sphaerularioidea</taxon>
        <taxon>Anguinidae</taxon>
        <taxon>Anguininae</taxon>
        <taxon>Ditylenchus</taxon>
    </lineage>
</organism>
<dbReference type="EMBL" id="JAKKPZ010000001">
    <property type="protein sequence ID" value="KAI1729012.1"/>
    <property type="molecule type" value="Genomic_DNA"/>
</dbReference>
<dbReference type="InterPro" id="IPR013088">
    <property type="entry name" value="Znf_NHR/GATA"/>
</dbReference>
<keyword evidence="4" id="KW-0805">Transcription regulation</keyword>
<sequence length="1164" mass="124838">MPILQEQKTGIPSSGHQRQQVHSYFQQYCYYRNLSDSPLLKEEQLSPAPTDFSPNSLTPCCTYSGDFCTDWSTISGDRHPVSPNAFTIQTEKEKTPPPSLTSITAAVASTTEWRRQAYRQSSSSALYRAVPQRDPSSSSLDRAHSIESCDSSSHQPSGEYFFLPATTTVDTWAGPSAQRAPCFKSPSIGGSGHHSPLSTIVEPLSTEGGFREEFTAVETEDSQQPPASTSVSTSLTAPVSATFCVPSATVTDSFFSPYSHSSTHSSSSFQRDSSLEEPSFASASGSNVQYLYSAPGLPTTSNYCFLTQSRSLRECGPQLSASLESIQMEELFNSPEHSPSHPGETDTTMPTTSDTVSMSSASSTGHSGHFRMQQRTANVSSSYNHSSQLSDHPASGSTLPMSSMTAGSRAEEDDDDDDQLRQIIDRLIDEEREASNLQMQQSTSEQVPDSSKTHLNAHLHQQMEQKVSSSSDYLAPQQAESSRSSAGTTKPSTSSNIKSEAELFAELACSSSMAAQGAAAAAAMRYRNLLTSPQYDPAMFFARSFDLQSFQRGTTSVAEQTGTMSGGLHESSFMAPPAPSPSTSVGAKPTGAFTASTALAAAAQSVTTQSFAAGSGAHALFNVPGPAGVHAGFYHTQSSTNLLARRGSQGTTRGREEAHPTISIVTPNYHNPLLFSSSLFSSSSAGGTPTPSPLTANLMRFSMFSADNPFSPIPPPSVSGLPLALHQFSGMGASSSLSAMGHALATSGGNVGGSGRMRLASPRDAEIAAAVAARGDMGSGAGMPEEQKLCAVCNDYAVCQHYGALTCEGCKGFFKRTVQKKSHYVCAGNKNCPIDKRYRSRCQYCRFQKCLDVGMVREVVRYGSLQGRRGRLPSKVKSSSVMGSTSQTSDQPPSPPLPILTIIAKAFTESRAPLNSLSRANKPLSLVEMTSILDYELQALYRFVLKIPDIGDVVESDLRILLLRNFFPIFAVKQAFRWAELRASRVHDSFGFESGQIANLTDIPTEFQPLFNAIGAMAPAFQTLVEWDAACFASHIVLQFLHISQDHCCNTTTPQPSKLSKIVNQGAKLLPFRTLGANCLQVAINSGCSLPRYLAQVHRECFILLKSGPVDLSSLDINVEQPVSAAPLDIQQQTGARIGTVLRQPTDPSTSNTSSELSGFHINF</sequence>
<evidence type="ECO:0000313" key="12">
    <source>
        <dbReference type="Proteomes" id="UP001201812"/>
    </source>
</evidence>
<keyword evidence="8" id="KW-0539">Nucleus</keyword>
<evidence type="ECO:0000256" key="6">
    <source>
        <dbReference type="ARBA" id="ARBA00023163"/>
    </source>
</evidence>
<feature type="region of interest" description="Disordered" evidence="9">
    <location>
        <begin position="1142"/>
        <end position="1164"/>
    </location>
</feature>
<dbReference type="Gene3D" id="3.30.50.10">
    <property type="entry name" value="Erythroid Transcription Factor GATA-1, subunit A"/>
    <property type="match status" value="1"/>
</dbReference>
<keyword evidence="1" id="KW-0479">Metal-binding</keyword>
<dbReference type="PRINTS" id="PR00047">
    <property type="entry name" value="STROIDFINGER"/>
</dbReference>
<dbReference type="GO" id="GO:0005634">
    <property type="term" value="C:nucleus"/>
    <property type="evidence" value="ECO:0007669"/>
    <property type="project" value="TreeGrafter"/>
</dbReference>
<feature type="compositionally biased region" description="Polar residues" evidence="9">
    <location>
        <begin position="1146"/>
        <end position="1157"/>
    </location>
</feature>
<dbReference type="PANTHER" id="PTHR24085">
    <property type="entry name" value="NUCLEAR HORMONE RECEPTOR"/>
    <property type="match status" value="1"/>
</dbReference>
<comment type="caution">
    <text evidence="11">The sequence shown here is derived from an EMBL/GenBank/DDBJ whole genome shotgun (WGS) entry which is preliminary data.</text>
</comment>
<dbReference type="GO" id="GO:0000978">
    <property type="term" value="F:RNA polymerase II cis-regulatory region sequence-specific DNA binding"/>
    <property type="evidence" value="ECO:0007669"/>
    <property type="project" value="TreeGrafter"/>
</dbReference>
<keyword evidence="12" id="KW-1185">Reference proteome</keyword>